<dbReference type="Proteomes" id="UP000316714">
    <property type="component" value="Unassembled WGS sequence"/>
</dbReference>
<dbReference type="InterPro" id="IPR000524">
    <property type="entry name" value="Tscrpt_reg_HTH_GntR"/>
</dbReference>
<feature type="domain" description="Transcriptional regulator LacI/GalR-like sensor" evidence="6">
    <location>
        <begin position="184"/>
        <end position="308"/>
    </location>
</feature>
<sequence>MAAPAKYNEVMSVIKRRISEGDYLVDSIPGERRLAEETGVSYMTARRAVRQLLDEEVLIRAPSGSLDVHPSYSKRTKPAEVVLLYPAYPSSYLTQLRGVVSEFADRRGQNLRPAQFVHWDEQALFESVAQAKGTVVIPHGPPIPSRLMEHFKNHKVVVLDGDFADHGIPSVRLFSDSCVLAVMEHLRRLGHRRVDCLNTQNRNVEIDRRIDIWRQWREDHGIAGQLHDDPAPNYTDPTIVAYRMMAELLDRDEADATAFVATTCPAAIGAIRACYERGVQVGPDVSIAAVNLEPPAEFFCPSITGLNTPDLTTVLAKCFDWFASDEPWLGSRLLEPADSALFRGESSATPPKRSRGAAAAKR</sequence>
<comment type="caution">
    <text evidence="7">The sequence shown here is derived from an EMBL/GenBank/DDBJ whole genome shotgun (WGS) entry which is preliminary data.</text>
</comment>
<keyword evidence="1" id="KW-0805">Transcription regulation</keyword>
<dbReference type="GO" id="GO:0003700">
    <property type="term" value="F:DNA-binding transcription factor activity"/>
    <property type="evidence" value="ECO:0007669"/>
    <property type="project" value="InterPro"/>
</dbReference>
<dbReference type="PANTHER" id="PTHR30146">
    <property type="entry name" value="LACI-RELATED TRANSCRIPTIONAL REPRESSOR"/>
    <property type="match status" value="1"/>
</dbReference>
<dbReference type="GO" id="GO:0000976">
    <property type="term" value="F:transcription cis-regulatory region binding"/>
    <property type="evidence" value="ECO:0007669"/>
    <property type="project" value="TreeGrafter"/>
</dbReference>
<evidence type="ECO:0000313" key="8">
    <source>
        <dbReference type="Proteomes" id="UP000316714"/>
    </source>
</evidence>
<feature type="domain" description="HTH gntR-type" evidence="5">
    <location>
        <begin position="7"/>
        <end position="64"/>
    </location>
</feature>
<feature type="region of interest" description="Disordered" evidence="4">
    <location>
        <begin position="343"/>
        <end position="362"/>
    </location>
</feature>
<dbReference type="SUPFAM" id="SSF46785">
    <property type="entry name" value="Winged helix' DNA-binding domain"/>
    <property type="match status" value="1"/>
</dbReference>
<dbReference type="InterPro" id="IPR028082">
    <property type="entry name" value="Peripla_BP_I"/>
</dbReference>
<evidence type="ECO:0000256" key="4">
    <source>
        <dbReference type="SAM" id="MobiDB-lite"/>
    </source>
</evidence>
<evidence type="ECO:0000256" key="2">
    <source>
        <dbReference type="ARBA" id="ARBA00023125"/>
    </source>
</evidence>
<gene>
    <name evidence="7" type="ORF">KOR34_08390</name>
</gene>
<dbReference type="InterPro" id="IPR036388">
    <property type="entry name" value="WH-like_DNA-bd_sf"/>
</dbReference>
<dbReference type="Gene3D" id="3.40.50.2300">
    <property type="match status" value="2"/>
</dbReference>
<evidence type="ECO:0000256" key="3">
    <source>
        <dbReference type="ARBA" id="ARBA00023163"/>
    </source>
</evidence>
<dbReference type="Gene3D" id="1.10.10.10">
    <property type="entry name" value="Winged helix-like DNA-binding domain superfamily/Winged helix DNA-binding domain"/>
    <property type="match status" value="1"/>
</dbReference>
<dbReference type="SUPFAM" id="SSF53822">
    <property type="entry name" value="Periplasmic binding protein-like I"/>
    <property type="match status" value="1"/>
</dbReference>
<reference evidence="7 8" key="1">
    <citation type="submission" date="2019-02" db="EMBL/GenBank/DDBJ databases">
        <title>Deep-cultivation of Planctomycetes and their phenomic and genomic characterization uncovers novel biology.</title>
        <authorList>
            <person name="Wiegand S."/>
            <person name="Jogler M."/>
            <person name="Boedeker C."/>
            <person name="Pinto D."/>
            <person name="Vollmers J."/>
            <person name="Rivas-Marin E."/>
            <person name="Kohn T."/>
            <person name="Peeters S.H."/>
            <person name="Heuer A."/>
            <person name="Rast P."/>
            <person name="Oberbeckmann S."/>
            <person name="Bunk B."/>
            <person name="Jeske O."/>
            <person name="Meyerdierks A."/>
            <person name="Storesund J.E."/>
            <person name="Kallscheuer N."/>
            <person name="Luecker S."/>
            <person name="Lage O.M."/>
            <person name="Pohl T."/>
            <person name="Merkel B.J."/>
            <person name="Hornburger P."/>
            <person name="Mueller R.-W."/>
            <person name="Bruemmer F."/>
            <person name="Labrenz M."/>
            <person name="Spormann A.M."/>
            <person name="Op Den Camp H."/>
            <person name="Overmann J."/>
            <person name="Amann R."/>
            <person name="Jetten M.S.M."/>
            <person name="Mascher T."/>
            <person name="Medema M.H."/>
            <person name="Devos D.P."/>
            <person name="Kaster A.-K."/>
            <person name="Ovreas L."/>
            <person name="Rohde M."/>
            <person name="Galperin M.Y."/>
            <person name="Jogler C."/>
        </authorList>
    </citation>
    <scope>NUCLEOTIDE SEQUENCE [LARGE SCALE GENOMIC DNA]</scope>
    <source>
        <strain evidence="7 8">KOR34</strain>
    </source>
</reference>
<keyword evidence="8" id="KW-1185">Reference proteome</keyword>
<dbReference type="InterPro" id="IPR036390">
    <property type="entry name" value="WH_DNA-bd_sf"/>
</dbReference>
<dbReference type="RefSeq" id="WP_146562478.1">
    <property type="nucleotide sequence ID" value="NZ_SIHJ01000001.1"/>
</dbReference>
<protein>
    <submittedName>
        <fullName evidence="7">Lac repressor</fullName>
    </submittedName>
</protein>
<organism evidence="7 8">
    <name type="scientific">Posidoniimonas corsicana</name>
    <dbReference type="NCBI Taxonomy" id="1938618"/>
    <lineage>
        <taxon>Bacteria</taxon>
        <taxon>Pseudomonadati</taxon>
        <taxon>Planctomycetota</taxon>
        <taxon>Planctomycetia</taxon>
        <taxon>Pirellulales</taxon>
        <taxon>Lacipirellulaceae</taxon>
        <taxon>Posidoniimonas</taxon>
    </lineage>
</organism>
<dbReference type="EMBL" id="SIHJ01000001">
    <property type="protein sequence ID" value="TWT35942.1"/>
    <property type="molecule type" value="Genomic_DNA"/>
</dbReference>
<accession>A0A5C5VDZ2</accession>
<dbReference type="Pfam" id="PF13377">
    <property type="entry name" value="Peripla_BP_3"/>
    <property type="match status" value="1"/>
</dbReference>
<dbReference type="OrthoDB" id="9808698at2"/>
<evidence type="ECO:0000256" key="1">
    <source>
        <dbReference type="ARBA" id="ARBA00023015"/>
    </source>
</evidence>
<evidence type="ECO:0000259" key="6">
    <source>
        <dbReference type="Pfam" id="PF13377"/>
    </source>
</evidence>
<evidence type="ECO:0000259" key="5">
    <source>
        <dbReference type="Pfam" id="PF00392"/>
    </source>
</evidence>
<dbReference type="Pfam" id="PF00392">
    <property type="entry name" value="GntR"/>
    <property type="match status" value="1"/>
</dbReference>
<dbReference type="AlphaFoldDB" id="A0A5C5VDZ2"/>
<keyword evidence="2" id="KW-0238">DNA-binding</keyword>
<dbReference type="PANTHER" id="PTHR30146:SF109">
    <property type="entry name" value="HTH-TYPE TRANSCRIPTIONAL REGULATOR GALS"/>
    <property type="match status" value="1"/>
</dbReference>
<name>A0A5C5VDZ2_9BACT</name>
<dbReference type="InterPro" id="IPR046335">
    <property type="entry name" value="LacI/GalR-like_sensor"/>
</dbReference>
<proteinExistence type="predicted"/>
<evidence type="ECO:0000313" key="7">
    <source>
        <dbReference type="EMBL" id="TWT35942.1"/>
    </source>
</evidence>
<keyword evidence="3" id="KW-0804">Transcription</keyword>
<feature type="compositionally biased region" description="Basic residues" evidence="4">
    <location>
        <begin position="352"/>
        <end position="362"/>
    </location>
</feature>